<dbReference type="AlphaFoldDB" id="A0AAN6GEK7"/>
<gene>
    <name evidence="1" type="ORF">OC842_001674</name>
</gene>
<evidence type="ECO:0000313" key="2">
    <source>
        <dbReference type="Proteomes" id="UP001176521"/>
    </source>
</evidence>
<dbReference type="Proteomes" id="UP001176521">
    <property type="component" value="Unassembled WGS sequence"/>
</dbReference>
<evidence type="ECO:0000313" key="1">
    <source>
        <dbReference type="EMBL" id="KAK0537304.1"/>
    </source>
</evidence>
<accession>A0AAN6GEK7</accession>
<proteinExistence type="predicted"/>
<comment type="caution">
    <text evidence="1">The sequence shown here is derived from an EMBL/GenBank/DDBJ whole genome shotgun (WGS) entry which is preliminary data.</text>
</comment>
<name>A0AAN6GEK7_9BASI</name>
<organism evidence="1 2">
    <name type="scientific">Tilletia horrida</name>
    <dbReference type="NCBI Taxonomy" id="155126"/>
    <lineage>
        <taxon>Eukaryota</taxon>
        <taxon>Fungi</taxon>
        <taxon>Dikarya</taxon>
        <taxon>Basidiomycota</taxon>
        <taxon>Ustilaginomycotina</taxon>
        <taxon>Exobasidiomycetes</taxon>
        <taxon>Tilletiales</taxon>
        <taxon>Tilletiaceae</taxon>
        <taxon>Tilletia</taxon>
    </lineage>
</organism>
<protein>
    <submittedName>
        <fullName evidence="1">Uncharacterized protein</fullName>
    </submittedName>
</protein>
<keyword evidence="2" id="KW-1185">Reference proteome</keyword>
<dbReference type="EMBL" id="JAPDMQ010000062">
    <property type="protein sequence ID" value="KAK0537304.1"/>
    <property type="molecule type" value="Genomic_DNA"/>
</dbReference>
<sequence>MEAAQEPRAWQAPFANGIPASLQQYSGTLQGAYLNSGRMSEGVAQLHALDASASRLMGRRQQLTSDMEGIVTHTLSVVEKDVKAELHSTQSKLAHEVQSLQSRIETEMANIELRVCSRLATAVATVQQTLASTDVCVQQDLKDLGQNLKDCITKLQTGISCTEEDYMASLAQLLIVNAWTTAWPESLRTAQQMQRTGQAPPPQYAPPTLDLMAIRQAIQQASSISGTSAIPSNVAATSTAGNEANPAPT</sequence>
<reference evidence="1" key="1">
    <citation type="journal article" date="2023" name="PhytoFront">
        <title>Draft Genome Resources of Seven Strains of Tilletia horrida, Causal Agent of Kernel Smut of Rice.</title>
        <authorList>
            <person name="Khanal S."/>
            <person name="Antony Babu S."/>
            <person name="Zhou X.G."/>
        </authorList>
    </citation>
    <scope>NUCLEOTIDE SEQUENCE</scope>
    <source>
        <strain evidence="1">TX3</strain>
    </source>
</reference>